<proteinExistence type="predicted"/>
<keyword evidence="2" id="KW-1185">Reference proteome</keyword>
<reference evidence="1 2" key="1">
    <citation type="submission" date="2023-04" db="EMBL/GenBank/DDBJ databases">
        <title>Genome of Basidiobolus ranarum AG-B5.</title>
        <authorList>
            <person name="Stajich J.E."/>
            <person name="Carter-House D."/>
            <person name="Gryganskyi A."/>
        </authorList>
    </citation>
    <scope>NUCLEOTIDE SEQUENCE [LARGE SCALE GENOMIC DNA]</scope>
    <source>
        <strain evidence="1 2">AG-B5</strain>
    </source>
</reference>
<sequence>MESHLFPSQFYGASIADLAAMSLVGELIESNEKPFEIQKLKHVNHMWNVLNQPNNGIQGGYVEC</sequence>
<gene>
    <name evidence="1" type="ORF">K7432_008876</name>
</gene>
<dbReference type="Proteomes" id="UP001479436">
    <property type="component" value="Unassembled WGS sequence"/>
</dbReference>
<protein>
    <submittedName>
        <fullName evidence="1">Uncharacterized protein</fullName>
    </submittedName>
</protein>
<evidence type="ECO:0000313" key="1">
    <source>
        <dbReference type="EMBL" id="KAK9709668.1"/>
    </source>
</evidence>
<organism evidence="1 2">
    <name type="scientific">Basidiobolus ranarum</name>
    <dbReference type="NCBI Taxonomy" id="34480"/>
    <lineage>
        <taxon>Eukaryota</taxon>
        <taxon>Fungi</taxon>
        <taxon>Fungi incertae sedis</taxon>
        <taxon>Zoopagomycota</taxon>
        <taxon>Entomophthoromycotina</taxon>
        <taxon>Basidiobolomycetes</taxon>
        <taxon>Basidiobolales</taxon>
        <taxon>Basidiobolaceae</taxon>
        <taxon>Basidiobolus</taxon>
    </lineage>
</organism>
<dbReference type="EMBL" id="JASJQH010007392">
    <property type="protein sequence ID" value="KAK9709668.1"/>
    <property type="molecule type" value="Genomic_DNA"/>
</dbReference>
<accession>A0ABR2VXW7</accession>
<name>A0ABR2VXW7_9FUNG</name>
<comment type="caution">
    <text evidence="1">The sequence shown here is derived from an EMBL/GenBank/DDBJ whole genome shotgun (WGS) entry which is preliminary data.</text>
</comment>
<evidence type="ECO:0000313" key="2">
    <source>
        <dbReference type="Proteomes" id="UP001479436"/>
    </source>
</evidence>